<feature type="transmembrane region" description="Helical" evidence="6">
    <location>
        <begin position="199"/>
        <end position="223"/>
    </location>
</feature>
<gene>
    <name evidence="8" type="ORF">SAMN04487966_10529</name>
</gene>
<feature type="transmembrane region" description="Helical" evidence="6">
    <location>
        <begin position="277"/>
        <end position="297"/>
    </location>
</feature>
<feature type="transmembrane region" description="Helical" evidence="6">
    <location>
        <begin position="379"/>
        <end position="396"/>
    </location>
</feature>
<reference evidence="8 9" key="1">
    <citation type="submission" date="2016-10" db="EMBL/GenBank/DDBJ databases">
        <authorList>
            <person name="de Groot N.N."/>
        </authorList>
    </citation>
    <scope>NUCLEOTIDE SEQUENCE [LARGE SCALE GENOMIC DNA]</scope>
    <source>
        <strain evidence="8 9">CGMCC 1.7054</strain>
    </source>
</reference>
<dbReference type="Pfam" id="PF09678">
    <property type="entry name" value="Caa3_CtaG"/>
    <property type="match status" value="1"/>
</dbReference>
<feature type="transmembrane region" description="Helical" evidence="6">
    <location>
        <begin position="523"/>
        <end position="541"/>
    </location>
</feature>
<dbReference type="GO" id="GO:0005886">
    <property type="term" value="C:plasma membrane"/>
    <property type="evidence" value="ECO:0007669"/>
    <property type="project" value="UniProtKB-SubCell"/>
</dbReference>
<evidence type="ECO:0000256" key="3">
    <source>
        <dbReference type="ARBA" id="ARBA00022692"/>
    </source>
</evidence>
<feature type="domain" description="Copper resistance protein D" evidence="7">
    <location>
        <begin position="240"/>
        <end position="336"/>
    </location>
</feature>
<feature type="transmembrane region" description="Helical" evidence="6">
    <location>
        <begin position="244"/>
        <end position="265"/>
    </location>
</feature>
<feature type="transmembrane region" description="Helical" evidence="6">
    <location>
        <begin position="437"/>
        <end position="460"/>
    </location>
</feature>
<dbReference type="RefSeq" id="WP_245760665.1">
    <property type="nucleotide sequence ID" value="NZ_FPCG01000005.1"/>
</dbReference>
<name>A0A1I7MLN4_9MICC</name>
<organism evidence="8 9">
    <name type="scientific">Micrococcus terreus</name>
    <dbReference type="NCBI Taxonomy" id="574650"/>
    <lineage>
        <taxon>Bacteria</taxon>
        <taxon>Bacillati</taxon>
        <taxon>Actinomycetota</taxon>
        <taxon>Actinomycetes</taxon>
        <taxon>Micrococcales</taxon>
        <taxon>Micrococcaceae</taxon>
        <taxon>Micrococcus</taxon>
    </lineage>
</organism>
<feature type="transmembrane region" description="Helical" evidence="6">
    <location>
        <begin position="596"/>
        <end position="620"/>
    </location>
</feature>
<dbReference type="InterPro" id="IPR008457">
    <property type="entry name" value="Cu-R_CopD_dom"/>
</dbReference>
<comment type="subcellular location">
    <subcellularLocation>
        <location evidence="1">Cell membrane</location>
        <topology evidence="1">Multi-pass membrane protein</topology>
    </subcellularLocation>
</comment>
<keyword evidence="5 6" id="KW-0472">Membrane</keyword>
<evidence type="ECO:0000259" key="7">
    <source>
        <dbReference type="Pfam" id="PF05425"/>
    </source>
</evidence>
<evidence type="ECO:0000256" key="1">
    <source>
        <dbReference type="ARBA" id="ARBA00004651"/>
    </source>
</evidence>
<dbReference type="PANTHER" id="PTHR34820:SF4">
    <property type="entry name" value="INNER MEMBRANE PROTEIN YEBZ"/>
    <property type="match status" value="1"/>
</dbReference>
<dbReference type="InterPro" id="IPR019108">
    <property type="entry name" value="Caa3_assmbl_CtaG-rel"/>
</dbReference>
<dbReference type="Proteomes" id="UP000198881">
    <property type="component" value="Unassembled WGS sequence"/>
</dbReference>
<dbReference type="STRING" id="574650.SAMN04487966_10529"/>
<proteinExistence type="predicted"/>
<keyword evidence="2" id="KW-1003">Cell membrane</keyword>
<keyword evidence="3 6" id="KW-0812">Transmembrane</keyword>
<feature type="transmembrane region" description="Helical" evidence="6">
    <location>
        <begin position="129"/>
        <end position="152"/>
    </location>
</feature>
<dbReference type="InterPro" id="IPR032694">
    <property type="entry name" value="CopC/D"/>
</dbReference>
<keyword evidence="9" id="KW-1185">Reference proteome</keyword>
<evidence type="ECO:0000256" key="2">
    <source>
        <dbReference type="ARBA" id="ARBA00022475"/>
    </source>
</evidence>
<dbReference type="AlphaFoldDB" id="A0A1I7MLN4"/>
<dbReference type="Pfam" id="PF05425">
    <property type="entry name" value="CopD"/>
    <property type="match status" value="1"/>
</dbReference>
<feature type="transmembrane region" description="Helical" evidence="6">
    <location>
        <begin position="46"/>
        <end position="63"/>
    </location>
</feature>
<protein>
    <submittedName>
        <fullName evidence="8">Putative copper resistance protein D</fullName>
    </submittedName>
</protein>
<feature type="transmembrane region" description="Helical" evidence="6">
    <location>
        <begin position="164"/>
        <end position="187"/>
    </location>
</feature>
<feature type="transmembrane region" description="Helical" evidence="6">
    <location>
        <begin position="481"/>
        <end position="503"/>
    </location>
</feature>
<evidence type="ECO:0000256" key="5">
    <source>
        <dbReference type="ARBA" id="ARBA00023136"/>
    </source>
</evidence>
<feature type="transmembrane region" description="Helical" evidence="6">
    <location>
        <begin position="408"/>
        <end position="431"/>
    </location>
</feature>
<feature type="transmembrane region" description="Helical" evidence="6">
    <location>
        <begin position="84"/>
        <end position="109"/>
    </location>
</feature>
<accession>A0A1I7MLN4</accession>
<dbReference type="EMBL" id="FPCG01000005">
    <property type="protein sequence ID" value="SFV22817.1"/>
    <property type="molecule type" value="Genomic_DNA"/>
</dbReference>
<evidence type="ECO:0000313" key="9">
    <source>
        <dbReference type="Proteomes" id="UP000198881"/>
    </source>
</evidence>
<keyword evidence="4 6" id="KW-1133">Transmembrane helix</keyword>
<evidence type="ECO:0000256" key="6">
    <source>
        <dbReference type="SAM" id="Phobius"/>
    </source>
</evidence>
<evidence type="ECO:0000313" key="8">
    <source>
        <dbReference type="EMBL" id="SFV22817.1"/>
    </source>
</evidence>
<feature type="transmembrane region" description="Helical" evidence="6">
    <location>
        <begin position="553"/>
        <end position="576"/>
    </location>
</feature>
<evidence type="ECO:0000256" key="4">
    <source>
        <dbReference type="ARBA" id="ARBA00022989"/>
    </source>
</evidence>
<dbReference type="GO" id="GO:0006825">
    <property type="term" value="P:copper ion transport"/>
    <property type="evidence" value="ECO:0007669"/>
    <property type="project" value="InterPro"/>
</dbReference>
<dbReference type="PANTHER" id="PTHR34820">
    <property type="entry name" value="INNER MEMBRANE PROTEIN YEBZ"/>
    <property type="match status" value="1"/>
</dbReference>
<feature type="transmembrane region" description="Helical" evidence="6">
    <location>
        <begin position="318"/>
        <end position="337"/>
    </location>
</feature>
<sequence length="640" mass="67227">MAAFVLAAAGVVASAAFTGALAEREALDPGALARWVLPIAVTVHHLALAVVVGCLLFATTLLPPRRAGARDRGDRQGTREAHPAFTRVMTAASAVSVLWAISAVIVLVFTYADLSGQPVSGSEAFARELAYFVTDLVVGQAWATVVVIAFVVSTLTFLIRSPAGLGATAGLAAAATIPISLVGHAAGSDDHYAGVGALVVHWLGVLLWVGGVAALTIIAPTLTPSRPGDTGAEGRLSQTVLERFSAMAGVAFFLVLASGVVNSAMRLGSWEGLVTAYGQLVLLKAAGTVLLGAIGLAHRRWAIGRLGTVPADRTAWRLILAELGIMAGIIGVTGALGRTAPPVPQELKPAITPAEVLTGYLLPPELTWVQWFTEWRWDWIWVALALTAAVVYLLGARRARTWPWPRTASWLAGLGLLLYVTCAAPTIYGMVLFSAHTLMLLALAVLVPLLLALGAPLDLVSRTVARRTDGSRGPREWLDAARPALAAPARSAAILAVSLGLLYYTPLFRLVLDYWIAHQLANLYFLTVGFCFMASVLGPFGDHPVPRPVRVRTAAVLAGTLLVWAVVLATGVLPVLEPDWFVGMARTWGPPVTLDQQLAGISVLTAGFAPMAFLLTALVLSRPPRPEADTSPPAPSDVAA</sequence>